<dbReference type="OrthoDB" id="8783336at2759"/>
<comment type="subcellular location">
    <subcellularLocation>
        <location evidence="1">Membrane</location>
    </subcellularLocation>
</comment>
<feature type="transmembrane region" description="Helical" evidence="5">
    <location>
        <begin position="36"/>
        <end position="59"/>
    </location>
</feature>
<dbReference type="PANTHER" id="PTHR11471:SF54">
    <property type="entry name" value="TNF SUPERFAMILY MEMBER 11"/>
    <property type="match status" value="1"/>
</dbReference>
<dbReference type="PROSITE" id="PS00251">
    <property type="entry name" value="THD_1"/>
    <property type="match status" value="1"/>
</dbReference>
<evidence type="ECO:0000259" key="6">
    <source>
        <dbReference type="PROSITE" id="PS50049"/>
    </source>
</evidence>
<dbReference type="GO" id="GO:0005125">
    <property type="term" value="F:cytokine activity"/>
    <property type="evidence" value="ECO:0007669"/>
    <property type="project" value="UniProtKB-KW"/>
</dbReference>
<dbReference type="InterPro" id="IPR006052">
    <property type="entry name" value="TNF_dom"/>
</dbReference>
<name>A0A9Q1D233_CONCO</name>
<dbReference type="EMBL" id="JAFJMO010000015">
    <property type="protein sequence ID" value="KAJ8256117.1"/>
    <property type="molecule type" value="Genomic_DNA"/>
</dbReference>
<dbReference type="Proteomes" id="UP001152803">
    <property type="component" value="Unassembled WGS sequence"/>
</dbReference>
<dbReference type="SMART" id="SM00207">
    <property type="entry name" value="TNF"/>
    <property type="match status" value="1"/>
</dbReference>
<evidence type="ECO:0000256" key="4">
    <source>
        <dbReference type="ARBA" id="ARBA00023136"/>
    </source>
</evidence>
<organism evidence="7 8">
    <name type="scientific">Conger conger</name>
    <name type="common">Conger eel</name>
    <name type="synonym">Muraena conger</name>
    <dbReference type="NCBI Taxonomy" id="82655"/>
    <lineage>
        <taxon>Eukaryota</taxon>
        <taxon>Metazoa</taxon>
        <taxon>Chordata</taxon>
        <taxon>Craniata</taxon>
        <taxon>Vertebrata</taxon>
        <taxon>Euteleostomi</taxon>
        <taxon>Actinopterygii</taxon>
        <taxon>Neopterygii</taxon>
        <taxon>Teleostei</taxon>
        <taxon>Anguilliformes</taxon>
        <taxon>Congridae</taxon>
        <taxon>Conger</taxon>
    </lineage>
</organism>
<sequence length="262" mass="30091">MAANDYRVYLRNPTEMENGQARFHSAPSAEPTCRPLVFGTLVVMGLLQILSSVAILLHLTGYLHEVDFSSVQQRAPEEVETGPVLADALKDHRKKDPSRRCQKKQKDLMPAAHLPIKAPIDYVQKHEVETKVIQWSEAQGQLYNIRYHDGRLLVQEGGLYYVYAKTCFRFYEPELEPELEVRAQLIQYVVHEKTTQTTKPMVLMKSGSTKQWRSPNYNMYCQQQGRLFRLREGDGLFVNVSNAWMLDPESEGSYFGAFKTSN</sequence>
<keyword evidence="8" id="KW-1185">Reference proteome</keyword>
<protein>
    <recommendedName>
        <fullName evidence="6">THD domain-containing protein</fullName>
    </recommendedName>
</protein>
<evidence type="ECO:0000256" key="1">
    <source>
        <dbReference type="ARBA" id="ARBA00004370"/>
    </source>
</evidence>
<evidence type="ECO:0000256" key="5">
    <source>
        <dbReference type="SAM" id="Phobius"/>
    </source>
</evidence>
<dbReference type="GO" id="GO:0006955">
    <property type="term" value="P:immune response"/>
    <property type="evidence" value="ECO:0007669"/>
    <property type="project" value="InterPro"/>
</dbReference>
<evidence type="ECO:0000256" key="2">
    <source>
        <dbReference type="ARBA" id="ARBA00008670"/>
    </source>
</evidence>
<dbReference type="Pfam" id="PF00229">
    <property type="entry name" value="TNF"/>
    <property type="match status" value="1"/>
</dbReference>
<dbReference type="InterPro" id="IPR021184">
    <property type="entry name" value="TNF_CS"/>
</dbReference>
<accession>A0A9Q1D233</accession>
<dbReference type="PROSITE" id="PS50049">
    <property type="entry name" value="THD_2"/>
    <property type="match status" value="1"/>
</dbReference>
<proteinExistence type="inferred from homology"/>
<reference evidence="7" key="1">
    <citation type="journal article" date="2023" name="Science">
        <title>Genome structures resolve the early diversification of teleost fishes.</title>
        <authorList>
            <person name="Parey E."/>
            <person name="Louis A."/>
            <person name="Montfort J."/>
            <person name="Bouchez O."/>
            <person name="Roques C."/>
            <person name="Iampietro C."/>
            <person name="Lluch J."/>
            <person name="Castinel A."/>
            <person name="Donnadieu C."/>
            <person name="Desvignes T."/>
            <person name="Floi Bucao C."/>
            <person name="Jouanno E."/>
            <person name="Wen M."/>
            <person name="Mejri S."/>
            <person name="Dirks R."/>
            <person name="Jansen H."/>
            <person name="Henkel C."/>
            <person name="Chen W.J."/>
            <person name="Zahm M."/>
            <person name="Cabau C."/>
            <person name="Klopp C."/>
            <person name="Thompson A.W."/>
            <person name="Robinson-Rechavi M."/>
            <person name="Braasch I."/>
            <person name="Lecointre G."/>
            <person name="Bobe J."/>
            <person name="Postlethwait J.H."/>
            <person name="Berthelot C."/>
            <person name="Roest Crollius H."/>
            <person name="Guiguen Y."/>
        </authorList>
    </citation>
    <scope>NUCLEOTIDE SEQUENCE</scope>
    <source>
        <strain evidence="7">Concon-B</strain>
    </source>
</reference>
<evidence type="ECO:0000313" key="7">
    <source>
        <dbReference type="EMBL" id="KAJ8256117.1"/>
    </source>
</evidence>
<dbReference type="PANTHER" id="PTHR11471">
    <property type="entry name" value="TUMOR NECROSIS FACTOR FAMILY MEMBER"/>
    <property type="match status" value="1"/>
</dbReference>
<gene>
    <name evidence="7" type="ORF">COCON_G00199810</name>
</gene>
<dbReference type="Gene3D" id="2.60.120.40">
    <property type="match status" value="1"/>
</dbReference>
<keyword evidence="4 5" id="KW-0472">Membrane</keyword>
<dbReference type="InterPro" id="IPR008983">
    <property type="entry name" value="Tumour_necrosis_fac-like_dom"/>
</dbReference>
<dbReference type="CDD" id="cd00184">
    <property type="entry name" value="TNF"/>
    <property type="match status" value="1"/>
</dbReference>
<feature type="domain" description="THD" evidence="6">
    <location>
        <begin position="110"/>
        <end position="260"/>
    </location>
</feature>
<dbReference type="GO" id="GO:0016020">
    <property type="term" value="C:membrane"/>
    <property type="evidence" value="ECO:0007669"/>
    <property type="project" value="UniProtKB-SubCell"/>
</dbReference>
<comment type="similarity">
    <text evidence="2">Belongs to the tumor necrosis factor family.</text>
</comment>
<keyword evidence="5" id="KW-0812">Transmembrane</keyword>
<dbReference type="GO" id="GO:0005164">
    <property type="term" value="F:tumor necrosis factor receptor binding"/>
    <property type="evidence" value="ECO:0007669"/>
    <property type="project" value="InterPro"/>
</dbReference>
<dbReference type="GO" id="GO:0005615">
    <property type="term" value="C:extracellular space"/>
    <property type="evidence" value="ECO:0007669"/>
    <property type="project" value="UniProtKB-KW"/>
</dbReference>
<comment type="caution">
    <text evidence="7">The sequence shown here is derived from an EMBL/GenBank/DDBJ whole genome shotgun (WGS) entry which is preliminary data.</text>
</comment>
<evidence type="ECO:0000256" key="3">
    <source>
        <dbReference type="ARBA" id="ARBA00022514"/>
    </source>
</evidence>
<dbReference type="SUPFAM" id="SSF49842">
    <property type="entry name" value="TNF-like"/>
    <property type="match status" value="1"/>
</dbReference>
<keyword evidence="3" id="KW-0202">Cytokine</keyword>
<dbReference type="AlphaFoldDB" id="A0A9Q1D233"/>
<keyword evidence="5" id="KW-1133">Transmembrane helix</keyword>
<evidence type="ECO:0000313" key="8">
    <source>
        <dbReference type="Proteomes" id="UP001152803"/>
    </source>
</evidence>